<evidence type="ECO:0000313" key="1">
    <source>
        <dbReference type="EMBL" id="EYU14763.1"/>
    </source>
</evidence>
<dbReference type="AlphaFoldDB" id="A0A022PII0"/>
<dbReference type="PATRIC" id="fig|1393736.3.peg.2757"/>
<comment type="caution">
    <text evidence="1">The sequence shown here is derived from an EMBL/GenBank/DDBJ whole genome shotgun (WGS) entry which is preliminary data.</text>
</comment>
<dbReference type="Proteomes" id="UP000023464">
    <property type="component" value="Unassembled WGS sequence"/>
</dbReference>
<name>A0A022PII0_9GAMM</name>
<protein>
    <submittedName>
        <fullName evidence="1">Uncharacterized protein</fullName>
    </submittedName>
</protein>
<keyword evidence="2" id="KW-1185">Reference proteome</keyword>
<organism evidence="1 2">
    <name type="scientific">Photorhabdus aegyptia</name>
    <dbReference type="NCBI Taxonomy" id="2805098"/>
    <lineage>
        <taxon>Bacteria</taxon>
        <taxon>Pseudomonadati</taxon>
        <taxon>Pseudomonadota</taxon>
        <taxon>Gammaproteobacteria</taxon>
        <taxon>Enterobacterales</taxon>
        <taxon>Morganellaceae</taxon>
        <taxon>Photorhabdus</taxon>
    </lineage>
</organism>
<reference evidence="1 2" key="1">
    <citation type="submission" date="2014-03" db="EMBL/GenBank/DDBJ databases">
        <title>Draft Genome of Photorhabdus luminescens BA1, an Egyptian Isolate.</title>
        <authorList>
            <person name="Ghazal S."/>
            <person name="Hurst S.G.IV."/>
            <person name="Morris K."/>
            <person name="Thomas K."/>
            <person name="Tisa L.S."/>
        </authorList>
    </citation>
    <scope>NUCLEOTIDE SEQUENCE [LARGE SCALE GENOMIC DNA]</scope>
    <source>
        <strain evidence="1 2">BA1</strain>
    </source>
</reference>
<dbReference type="EMBL" id="JFGV01000039">
    <property type="protein sequence ID" value="EYU14763.1"/>
    <property type="molecule type" value="Genomic_DNA"/>
</dbReference>
<sequence>MARWYAYCLDKINNTVVQISSEHFSVKMYLNSIKSGDCFFIIDDMLGIGNAEIKDEFSIIKSVKCRKFNFWNKRIIGDICLHIMA</sequence>
<evidence type="ECO:0000313" key="2">
    <source>
        <dbReference type="Proteomes" id="UP000023464"/>
    </source>
</evidence>
<gene>
    <name evidence="1" type="ORF">BA1DRAFT_02694</name>
</gene>
<proteinExistence type="predicted"/>
<accession>A0A022PII0</accession>